<feature type="transmembrane region" description="Helical" evidence="1">
    <location>
        <begin position="27"/>
        <end position="45"/>
    </location>
</feature>
<keyword evidence="3" id="KW-1185">Reference proteome</keyword>
<dbReference type="AlphaFoldDB" id="A0A4W4HLT7"/>
<dbReference type="Ensembl" id="ENSEEET00000051675.2">
    <property type="protein sequence ID" value="ENSEEEP00000051119.2"/>
    <property type="gene ID" value="ENSEEEG00000024004.2"/>
</dbReference>
<reference evidence="2" key="4">
    <citation type="submission" date="2025-08" db="UniProtKB">
        <authorList>
            <consortium name="Ensembl"/>
        </authorList>
    </citation>
    <scope>IDENTIFICATION</scope>
</reference>
<reference evidence="3" key="2">
    <citation type="journal article" date="2017" name="Sci. Adv.">
        <title>A tail of two voltages: Proteomic comparison of the three electric organs of the electric eel.</title>
        <authorList>
            <person name="Traeger L.L."/>
            <person name="Sabat G."/>
            <person name="Barrett-Wilt G.A."/>
            <person name="Wells G.B."/>
            <person name="Sussman M.R."/>
        </authorList>
    </citation>
    <scope>NUCLEOTIDE SEQUENCE [LARGE SCALE GENOMIC DNA]</scope>
</reference>
<reference evidence="2" key="3">
    <citation type="submission" date="2020-05" db="EMBL/GenBank/DDBJ databases">
        <title>Electrophorus electricus (electric eel) genome, fEleEle1, primary haplotype.</title>
        <authorList>
            <person name="Myers G."/>
            <person name="Meyer A."/>
            <person name="Fedrigo O."/>
            <person name="Formenti G."/>
            <person name="Rhie A."/>
            <person name="Tracey A."/>
            <person name="Sims Y."/>
            <person name="Jarvis E.D."/>
        </authorList>
    </citation>
    <scope>NUCLEOTIDE SEQUENCE [LARGE SCALE GENOMIC DNA]</scope>
</reference>
<keyword evidence="1" id="KW-0472">Membrane</keyword>
<dbReference type="Proteomes" id="UP000314983">
    <property type="component" value="Chromosome 9"/>
</dbReference>
<proteinExistence type="predicted"/>
<organism evidence="2 3">
    <name type="scientific">Electrophorus electricus</name>
    <name type="common">Electric eel</name>
    <name type="synonym">Gymnotus electricus</name>
    <dbReference type="NCBI Taxonomy" id="8005"/>
    <lineage>
        <taxon>Eukaryota</taxon>
        <taxon>Metazoa</taxon>
        <taxon>Chordata</taxon>
        <taxon>Craniata</taxon>
        <taxon>Vertebrata</taxon>
        <taxon>Euteleostomi</taxon>
        <taxon>Actinopterygii</taxon>
        <taxon>Neopterygii</taxon>
        <taxon>Teleostei</taxon>
        <taxon>Ostariophysi</taxon>
        <taxon>Gymnotiformes</taxon>
        <taxon>Gymnotoidei</taxon>
        <taxon>Gymnotidae</taxon>
        <taxon>Electrophorus</taxon>
    </lineage>
</organism>
<dbReference type="InterPro" id="IPR038780">
    <property type="entry name" value="ALN"/>
</dbReference>
<reference evidence="2" key="5">
    <citation type="submission" date="2025-09" db="UniProtKB">
        <authorList>
            <consortium name="Ensembl"/>
        </authorList>
    </citation>
    <scope>IDENTIFICATION</scope>
</reference>
<keyword evidence="1" id="KW-1133">Transmembrane helix</keyword>
<evidence type="ECO:0000256" key="1">
    <source>
        <dbReference type="SAM" id="Phobius"/>
    </source>
</evidence>
<accession>A0A4W4HLT7</accession>
<keyword evidence="1" id="KW-0812">Transmembrane</keyword>
<reference evidence="3" key="1">
    <citation type="journal article" date="2014" name="Science">
        <title>Nonhuman genetics. Genomic basis for the convergent evolution of electric organs.</title>
        <authorList>
            <person name="Gallant J.R."/>
            <person name="Traeger L.L."/>
            <person name="Volkening J.D."/>
            <person name="Moffett H."/>
            <person name="Chen P.H."/>
            <person name="Novina C.D."/>
            <person name="Phillips G.N.Jr."/>
            <person name="Anand R."/>
            <person name="Wells G.B."/>
            <person name="Pinch M."/>
            <person name="Guth R."/>
            <person name="Unguez G.A."/>
            <person name="Albert J.S."/>
            <person name="Zakon H.H."/>
            <person name="Samanta M.P."/>
            <person name="Sussman M.R."/>
        </authorList>
    </citation>
    <scope>NUCLEOTIDE SEQUENCE [LARGE SCALE GENOMIC DNA]</scope>
</reference>
<name>A0A4W4HLT7_ELEEL</name>
<evidence type="ECO:0000313" key="3">
    <source>
        <dbReference type="Proteomes" id="UP000314983"/>
    </source>
</evidence>
<sequence length="102" mass="11820">MGALWARRDVRENRAAALPKHSYWFDFWAFVLFDIAFFIFIISSVHKGLCYSLFTVFVVCKCQGRLPTYNREDGLVFILFFSIFPLRITTGLKETGLPVQTS</sequence>
<protein>
    <submittedName>
        <fullName evidence="2">Uncharacterized protein</fullName>
    </submittedName>
</protein>
<evidence type="ECO:0000313" key="2">
    <source>
        <dbReference type="Ensembl" id="ENSEEEP00000051119.2"/>
    </source>
</evidence>
<dbReference type="Pfam" id="PF17696">
    <property type="entry name" value="ALN"/>
    <property type="match status" value="1"/>
</dbReference>